<dbReference type="EMBL" id="BSDZ01000022">
    <property type="protein sequence ID" value="GLI65107.1"/>
    <property type="molecule type" value="Genomic_DNA"/>
</dbReference>
<protein>
    <submittedName>
        <fullName evidence="2">Uncharacterized protein</fullName>
    </submittedName>
</protein>
<feature type="compositionally biased region" description="Basic residues" evidence="1">
    <location>
        <begin position="157"/>
        <end position="171"/>
    </location>
</feature>
<proteinExistence type="predicted"/>
<evidence type="ECO:0000256" key="1">
    <source>
        <dbReference type="SAM" id="MobiDB-lite"/>
    </source>
</evidence>
<organism evidence="2 3">
    <name type="scientific">Volvox africanus</name>
    <dbReference type="NCBI Taxonomy" id="51714"/>
    <lineage>
        <taxon>Eukaryota</taxon>
        <taxon>Viridiplantae</taxon>
        <taxon>Chlorophyta</taxon>
        <taxon>core chlorophytes</taxon>
        <taxon>Chlorophyceae</taxon>
        <taxon>CS clade</taxon>
        <taxon>Chlamydomonadales</taxon>
        <taxon>Volvocaceae</taxon>
        <taxon>Volvox</taxon>
    </lineage>
</organism>
<feature type="region of interest" description="Disordered" evidence="1">
    <location>
        <begin position="1"/>
        <end position="302"/>
    </location>
</feature>
<feature type="compositionally biased region" description="Low complexity" evidence="1">
    <location>
        <begin position="1"/>
        <end position="18"/>
    </location>
</feature>
<comment type="caution">
    <text evidence="2">The sequence shown here is derived from an EMBL/GenBank/DDBJ whole genome shotgun (WGS) entry which is preliminary data.</text>
</comment>
<name>A0ABQ5S6Z5_9CHLO</name>
<dbReference type="Proteomes" id="UP001165090">
    <property type="component" value="Unassembled WGS sequence"/>
</dbReference>
<sequence length="434" mass="45144">MEQATTAVAEAAAGEMVAKITGRRRRRDTNAASGDVAGKQLAAGVGGEIKALAGGRVPRKSVGGKAPARDGTGDAPKAPKSNKDRHEEEGQQVVAEASLEHKRQRRDSGAGSTPAAGPSSALELGYGGRKAELRSGGGAVGPGGTGSPVAAGPQRGRALRGRGRGRARGQGRRSTGGDHAKDMEEEADGRIVNATAAEEAGRAARWRGRGRRDQDTQGSRGRTGRGQARGHGRRSDVNPSDRVLRSRPARASNAGADGEEEQDRRAKEEENEDEDMVTAEEDAEEPEEKAEGAGRELELESDPRNVDGSAWQALMQLQSLQGPPRLDPAGVHSPRAPQSGSGTMASVLGINPADLLMAWQRHQNLVEASGKMLLHVLEVVGAMGAPKMASQGRRDSTGLGVDMGRGLGGRGRRRDEKGGGQGGTARGRGRGSRG</sequence>
<evidence type="ECO:0000313" key="3">
    <source>
        <dbReference type="Proteomes" id="UP001165090"/>
    </source>
</evidence>
<feature type="region of interest" description="Disordered" evidence="1">
    <location>
        <begin position="321"/>
        <end position="344"/>
    </location>
</feature>
<reference evidence="2 3" key="1">
    <citation type="journal article" date="2023" name="IScience">
        <title>Expanded male sex-determining region conserved during the evolution of homothallism in the green alga Volvox.</title>
        <authorList>
            <person name="Yamamoto K."/>
            <person name="Matsuzaki R."/>
            <person name="Mahakham W."/>
            <person name="Heman W."/>
            <person name="Sekimoto H."/>
            <person name="Kawachi M."/>
            <person name="Minakuchi Y."/>
            <person name="Toyoda A."/>
            <person name="Nozaki H."/>
        </authorList>
    </citation>
    <scope>NUCLEOTIDE SEQUENCE [LARGE SCALE GENOMIC DNA]</scope>
    <source>
        <strain evidence="2 3">NIES-4468</strain>
    </source>
</reference>
<gene>
    <name evidence="2" type="ORF">VaNZ11_008556</name>
</gene>
<feature type="region of interest" description="Disordered" evidence="1">
    <location>
        <begin position="387"/>
        <end position="434"/>
    </location>
</feature>
<feature type="compositionally biased region" description="Acidic residues" evidence="1">
    <location>
        <begin position="269"/>
        <end position="288"/>
    </location>
</feature>
<evidence type="ECO:0000313" key="2">
    <source>
        <dbReference type="EMBL" id="GLI65107.1"/>
    </source>
</evidence>
<feature type="compositionally biased region" description="Low complexity" evidence="1">
    <location>
        <begin position="109"/>
        <end position="121"/>
    </location>
</feature>
<keyword evidence="3" id="KW-1185">Reference proteome</keyword>
<accession>A0ABQ5S6Z5</accession>
<feature type="compositionally biased region" description="Low complexity" evidence="1">
    <location>
        <begin position="147"/>
        <end position="156"/>
    </location>
</feature>
<feature type="compositionally biased region" description="Basic and acidic residues" evidence="1">
    <location>
        <begin position="289"/>
        <end position="302"/>
    </location>
</feature>
<feature type="compositionally biased region" description="Gly residues" evidence="1">
    <location>
        <begin position="135"/>
        <end position="146"/>
    </location>
</feature>